<evidence type="ECO:0000256" key="1">
    <source>
        <dbReference type="ARBA" id="ARBA00023015"/>
    </source>
</evidence>
<feature type="DNA-binding region" description="H-T-H motif" evidence="4">
    <location>
        <begin position="52"/>
        <end position="71"/>
    </location>
</feature>
<feature type="domain" description="HTH tetR-type" evidence="5">
    <location>
        <begin position="29"/>
        <end position="89"/>
    </location>
</feature>
<dbReference type="GO" id="GO:0003677">
    <property type="term" value="F:DNA binding"/>
    <property type="evidence" value="ECO:0007669"/>
    <property type="project" value="UniProtKB-UniRule"/>
</dbReference>
<dbReference type="PROSITE" id="PS50977">
    <property type="entry name" value="HTH_TETR_2"/>
    <property type="match status" value="1"/>
</dbReference>
<dbReference type="SUPFAM" id="SSF46689">
    <property type="entry name" value="Homeodomain-like"/>
    <property type="match status" value="1"/>
</dbReference>
<reference evidence="6 7" key="1">
    <citation type="submission" date="2017-03" db="EMBL/GenBank/DDBJ databases">
        <title>Genome sequence of Sphingomonas mucosissima DSM 17494.</title>
        <authorList>
            <person name="Poehlein A."/>
            <person name="Wuebbeler J.H."/>
            <person name="Steinbuechel A."/>
            <person name="Daniel R."/>
        </authorList>
    </citation>
    <scope>NUCLEOTIDE SEQUENCE [LARGE SCALE GENOMIC DNA]</scope>
    <source>
        <strain evidence="6 7">DSM 17494</strain>
    </source>
</reference>
<dbReference type="Pfam" id="PF00440">
    <property type="entry name" value="TetR_N"/>
    <property type="match status" value="1"/>
</dbReference>
<proteinExistence type="predicted"/>
<sequence>MINVIPRPKLVVNTIVLRYEGGMSQPLVPTQRDLLVETGARIFHERGYTATGVRQVAAAADVPLGSFTNHFRSKERFALVVLEHYVARLDGIMDATLHDASQPPAGRIQAYFDAIGYALGEHNWGVGCLIPDLATETPAHSELLRGALVQVLERQTTAFAGVLHEMAQPGDADDLAAVLLAAWHGTLLRMKVERSSVPLARFRRTLHRLLLA</sequence>
<protein>
    <submittedName>
        <fullName evidence="6">Transcriptional regulator AcuR</fullName>
    </submittedName>
</protein>
<evidence type="ECO:0000256" key="3">
    <source>
        <dbReference type="ARBA" id="ARBA00023163"/>
    </source>
</evidence>
<keyword evidence="2 4" id="KW-0238">DNA-binding</keyword>
<keyword evidence="7" id="KW-1185">Reference proteome</keyword>
<dbReference type="PANTHER" id="PTHR47506:SF6">
    <property type="entry name" value="HTH-TYPE TRANSCRIPTIONAL REPRESSOR NEMR"/>
    <property type="match status" value="1"/>
</dbReference>
<dbReference type="EMBL" id="NBBJ01000003">
    <property type="protein sequence ID" value="OWK30006.1"/>
    <property type="molecule type" value="Genomic_DNA"/>
</dbReference>
<evidence type="ECO:0000256" key="2">
    <source>
        <dbReference type="ARBA" id="ARBA00023125"/>
    </source>
</evidence>
<dbReference type="PANTHER" id="PTHR47506">
    <property type="entry name" value="TRANSCRIPTIONAL REGULATORY PROTEIN"/>
    <property type="match status" value="1"/>
</dbReference>
<organism evidence="6 7">
    <name type="scientific">Sphingomonas mucosissima</name>
    <dbReference type="NCBI Taxonomy" id="370959"/>
    <lineage>
        <taxon>Bacteria</taxon>
        <taxon>Pseudomonadati</taxon>
        <taxon>Pseudomonadota</taxon>
        <taxon>Alphaproteobacteria</taxon>
        <taxon>Sphingomonadales</taxon>
        <taxon>Sphingomonadaceae</taxon>
        <taxon>Sphingomonas</taxon>
    </lineage>
</organism>
<dbReference type="Proteomes" id="UP000197783">
    <property type="component" value="Unassembled WGS sequence"/>
</dbReference>
<evidence type="ECO:0000313" key="6">
    <source>
        <dbReference type="EMBL" id="OWK30006.1"/>
    </source>
</evidence>
<dbReference type="OrthoDB" id="9811084at2"/>
<dbReference type="InterPro" id="IPR036271">
    <property type="entry name" value="Tet_transcr_reg_TetR-rel_C_sf"/>
</dbReference>
<evidence type="ECO:0000259" key="5">
    <source>
        <dbReference type="PROSITE" id="PS50977"/>
    </source>
</evidence>
<keyword evidence="3" id="KW-0804">Transcription</keyword>
<dbReference type="Pfam" id="PF21993">
    <property type="entry name" value="TetR_C_13_2"/>
    <property type="match status" value="1"/>
</dbReference>
<dbReference type="InterPro" id="IPR054156">
    <property type="entry name" value="YxaF_TetR_C"/>
</dbReference>
<dbReference type="SUPFAM" id="SSF48498">
    <property type="entry name" value="Tetracyclin repressor-like, C-terminal domain"/>
    <property type="match status" value="1"/>
</dbReference>
<dbReference type="InterPro" id="IPR001647">
    <property type="entry name" value="HTH_TetR"/>
</dbReference>
<comment type="caution">
    <text evidence="6">The sequence shown here is derived from an EMBL/GenBank/DDBJ whole genome shotgun (WGS) entry which is preliminary data.</text>
</comment>
<name>A0A245ZJV0_9SPHN</name>
<accession>A0A245ZJV0</accession>
<gene>
    <name evidence="6" type="primary">acuR</name>
    <name evidence="6" type="ORF">SPMU_24280</name>
</gene>
<dbReference type="AlphaFoldDB" id="A0A245ZJV0"/>
<dbReference type="RefSeq" id="WP_088334064.1">
    <property type="nucleotide sequence ID" value="NZ_NBBJ01000003.1"/>
</dbReference>
<dbReference type="Gene3D" id="1.10.357.10">
    <property type="entry name" value="Tetracycline Repressor, domain 2"/>
    <property type="match status" value="1"/>
</dbReference>
<evidence type="ECO:0000256" key="4">
    <source>
        <dbReference type="PROSITE-ProRule" id="PRU00335"/>
    </source>
</evidence>
<dbReference type="InterPro" id="IPR009057">
    <property type="entry name" value="Homeodomain-like_sf"/>
</dbReference>
<keyword evidence="1" id="KW-0805">Transcription regulation</keyword>
<evidence type="ECO:0000313" key="7">
    <source>
        <dbReference type="Proteomes" id="UP000197783"/>
    </source>
</evidence>